<proteinExistence type="predicted"/>
<comment type="caution">
    <text evidence="3">The sequence shown here is derived from an EMBL/GenBank/DDBJ whole genome shotgun (WGS) entry which is preliminary data.</text>
</comment>
<dbReference type="SUPFAM" id="SSF74853">
    <property type="entry name" value="Lamin A/C globular tail domain"/>
    <property type="match status" value="1"/>
</dbReference>
<name>A0A5C4WZQ0_9ACTN</name>
<dbReference type="Gene3D" id="2.60.40.1260">
    <property type="entry name" value="Lamin Tail domain"/>
    <property type="match status" value="1"/>
</dbReference>
<reference evidence="3 4" key="1">
    <citation type="submission" date="2019-10" db="EMBL/GenBank/DDBJ databases">
        <title>Nonomuraea sp. nov., isolated from Phyllanthus amarus.</title>
        <authorList>
            <person name="Klykleung N."/>
            <person name="Tanasupawat S."/>
        </authorList>
    </citation>
    <scope>NUCLEOTIDE SEQUENCE [LARGE SCALE GENOMIC DNA]</scope>
    <source>
        <strain evidence="3 4">PA1-10</strain>
    </source>
</reference>
<sequence length="114" mass="13119">MWRTGKTTTRGGTARRSRKPRKCRRVNSGTGQNPWASARGARQKYRFPRFTLRPGKTVTVRSGQGTDTRTTLYWGRKWYVWNNDGDRASLYRGSDLKKIDACDWGRGGTSTRCR</sequence>
<accession>A0A5C4WZQ0</accession>
<evidence type="ECO:0000256" key="1">
    <source>
        <dbReference type="SAM" id="MobiDB-lite"/>
    </source>
</evidence>
<feature type="domain" description="LTD" evidence="2">
    <location>
        <begin position="35"/>
        <end position="105"/>
    </location>
</feature>
<evidence type="ECO:0000313" key="3">
    <source>
        <dbReference type="EMBL" id="KAB8198048.1"/>
    </source>
</evidence>
<feature type="region of interest" description="Disordered" evidence="1">
    <location>
        <begin position="1"/>
        <end position="42"/>
    </location>
</feature>
<feature type="compositionally biased region" description="Basic residues" evidence="1">
    <location>
        <begin position="13"/>
        <end position="25"/>
    </location>
</feature>
<dbReference type="InterPro" id="IPR001322">
    <property type="entry name" value="Lamin_tail_dom"/>
</dbReference>
<dbReference type="AlphaFoldDB" id="A0A5C4WZQ0"/>
<dbReference type="Proteomes" id="UP000312512">
    <property type="component" value="Unassembled WGS sequence"/>
</dbReference>
<gene>
    <name evidence="3" type="ORF">FH608_003675</name>
</gene>
<dbReference type="OrthoDB" id="3828227at2"/>
<dbReference type="EMBL" id="VDLX02000001">
    <property type="protein sequence ID" value="KAB8198048.1"/>
    <property type="molecule type" value="Genomic_DNA"/>
</dbReference>
<dbReference type="Pfam" id="PF00932">
    <property type="entry name" value="LTD"/>
    <property type="match status" value="1"/>
</dbReference>
<organism evidence="3 4">
    <name type="scientific">Nonomuraea phyllanthi</name>
    <dbReference type="NCBI Taxonomy" id="2219224"/>
    <lineage>
        <taxon>Bacteria</taxon>
        <taxon>Bacillati</taxon>
        <taxon>Actinomycetota</taxon>
        <taxon>Actinomycetes</taxon>
        <taxon>Streptosporangiales</taxon>
        <taxon>Streptosporangiaceae</taxon>
        <taxon>Nonomuraea</taxon>
    </lineage>
</organism>
<evidence type="ECO:0000259" key="2">
    <source>
        <dbReference type="Pfam" id="PF00932"/>
    </source>
</evidence>
<keyword evidence="4" id="KW-1185">Reference proteome</keyword>
<protein>
    <recommendedName>
        <fullName evidence="2">LTD domain-containing protein</fullName>
    </recommendedName>
</protein>
<dbReference type="InterPro" id="IPR036415">
    <property type="entry name" value="Lamin_tail_dom_sf"/>
</dbReference>
<evidence type="ECO:0000313" key="4">
    <source>
        <dbReference type="Proteomes" id="UP000312512"/>
    </source>
</evidence>
<feature type="compositionally biased region" description="Low complexity" evidence="1">
    <location>
        <begin position="1"/>
        <end position="12"/>
    </location>
</feature>